<reference evidence="2 3" key="1">
    <citation type="submission" date="2016-06" db="EMBL/GenBank/DDBJ databases">
        <title>Complete genome sequence of a saline-alkali tolerant type strain Dietzia timorensis ID05-A0528T.</title>
        <authorList>
            <person name="Wu X."/>
        </authorList>
    </citation>
    <scope>NUCLEOTIDE SEQUENCE [LARGE SCALE GENOMIC DNA]</scope>
    <source>
        <strain evidence="2 3">ID05-A0528</strain>
    </source>
</reference>
<dbReference type="AlphaFoldDB" id="A0A173LJB4"/>
<dbReference type="Gene3D" id="3.10.450.50">
    <property type="match status" value="1"/>
</dbReference>
<dbReference type="Pfam" id="PF12680">
    <property type="entry name" value="SnoaL_2"/>
    <property type="match status" value="1"/>
</dbReference>
<proteinExistence type="predicted"/>
<dbReference type="SUPFAM" id="SSF54427">
    <property type="entry name" value="NTF2-like"/>
    <property type="match status" value="1"/>
</dbReference>
<organism evidence="2 3">
    <name type="scientific">Dietzia timorensis</name>
    <dbReference type="NCBI Taxonomy" id="499555"/>
    <lineage>
        <taxon>Bacteria</taxon>
        <taxon>Bacillati</taxon>
        <taxon>Actinomycetota</taxon>
        <taxon>Actinomycetes</taxon>
        <taxon>Mycobacteriales</taxon>
        <taxon>Dietziaceae</taxon>
        <taxon>Dietzia</taxon>
    </lineage>
</organism>
<keyword evidence="3" id="KW-1185">Reference proteome</keyword>
<feature type="domain" description="SnoaL-like" evidence="1">
    <location>
        <begin position="36"/>
        <end position="123"/>
    </location>
</feature>
<dbReference type="InterPro" id="IPR037401">
    <property type="entry name" value="SnoaL-like"/>
</dbReference>
<evidence type="ECO:0000259" key="1">
    <source>
        <dbReference type="Pfam" id="PF12680"/>
    </source>
</evidence>
<dbReference type="EMBL" id="CP015961">
    <property type="protein sequence ID" value="ANI91541.1"/>
    <property type="molecule type" value="Genomic_DNA"/>
</dbReference>
<gene>
    <name evidence="2" type="ORF">BJL86_0739</name>
</gene>
<accession>A0A173LJB4</accession>
<dbReference type="InterPro" id="IPR032710">
    <property type="entry name" value="NTF2-like_dom_sf"/>
</dbReference>
<evidence type="ECO:0000313" key="3">
    <source>
        <dbReference type="Proteomes" id="UP000186104"/>
    </source>
</evidence>
<dbReference type="KEGG" id="dtm:BJL86_0739"/>
<evidence type="ECO:0000313" key="2">
    <source>
        <dbReference type="EMBL" id="ANI91541.1"/>
    </source>
</evidence>
<dbReference type="OrthoDB" id="5732163at2"/>
<sequence>MSSAAEIFDSLPHPPRASEAARAHPAYAAARKSWAGAMARDKEFWLSAFADDAVVEDPVGPSMYSEDGSGQRGKSMLSDFFDASIAVTSSLEFDMLDALACGDEIVFLGTLRVGLGDNVMDTDIVINYRVNSSGVLLNLRAFWEFERASATIHPAS</sequence>
<dbReference type="STRING" id="499555.BJL86_0739"/>
<name>A0A173LJB4_9ACTN</name>
<dbReference type="Proteomes" id="UP000186104">
    <property type="component" value="Chromosome"/>
</dbReference>
<dbReference type="RefSeq" id="WP_075844823.1">
    <property type="nucleotide sequence ID" value="NZ_CP015961.1"/>
</dbReference>
<protein>
    <recommendedName>
        <fullName evidence="1">SnoaL-like domain-containing protein</fullName>
    </recommendedName>
</protein>